<protein>
    <submittedName>
        <fullName evidence="1">Uncharacterized protein</fullName>
    </submittedName>
</protein>
<dbReference type="Proteomes" id="UP001209540">
    <property type="component" value="Unassembled WGS sequence"/>
</dbReference>
<organism evidence="1 2">
    <name type="scientific">Phascolomyces articulosus</name>
    <dbReference type="NCBI Taxonomy" id="60185"/>
    <lineage>
        <taxon>Eukaryota</taxon>
        <taxon>Fungi</taxon>
        <taxon>Fungi incertae sedis</taxon>
        <taxon>Mucoromycota</taxon>
        <taxon>Mucoromycotina</taxon>
        <taxon>Mucoromycetes</taxon>
        <taxon>Mucorales</taxon>
        <taxon>Lichtheimiaceae</taxon>
        <taxon>Phascolomyces</taxon>
    </lineage>
</organism>
<gene>
    <name evidence="1" type="ORF">BDA99DRAFT_566556</name>
</gene>
<reference evidence="1" key="2">
    <citation type="submission" date="2023-02" db="EMBL/GenBank/DDBJ databases">
        <authorList>
            <consortium name="DOE Joint Genome Institute"/>
            <person name="Mondo S.J."/>
            <person name="Chang Y."/>
            <person name="Wang Y."/>
            <person name="Ahrendt S."/>
            <person name="Andreopoulos W."/>
            <person name="Barry K."/>
            <person name="Beard J."/>
            <person name="Benny G.L."/>
            <person name="Blankenship S."/>
            <person name="Bonito G."/>
            <person name="Cuomo C."/>
            <person name="Desiro A."/>
            <person name="Gervers K.A."/>
            <person name="Hundley H."/>
            <person name="Kuo A."/>
            <person name="LaButti K."/>
            <person name="Lang B.F."/>
            <person name="Lipzen A."/>
            <person name="O'Donnell K."/>
            <person name="Pangilinan J."/>
            <person name="Reynolds N."/>
            <person name="Sandor L."/>
            <person name="Smith M.W."/>
            <person name="Tsang A."/>
            <person name="Grigoriev I.V."/>
            <person name="Stajich J.E."/>
            <person name="Spatafora J.W."/>
        </authorList>
    </citation>
    <scope>NUCLEOTIDE SEQUENCE</scope>
    <source>
        <strain evidence="1">RSA 2281</strain>
    </source>
</reference>
<proteinExistence type="predicted"/>
<accession>A0AAD5JZ13</accession>
<comment type="caution">
    <text evidence="1">The sequence shown here is derived from an EMBL/GenBank/DDBJ whole genome shotgun (WGS) entry which is preliminary data.</text>
</comment>
<evidence type="ECO:0000313" key="2">
    <source>
        <dbReference type="Proteomes" id="UP001209540"/>
    </source>
</evidence>
<dbReference type="AlphaFoldDB" id="A0AAD5JZ13"/>
<evidence type="ECO:0000313" key="1">
    <source>
        <dbReference type="EMBL" id="KAI9243671.1"/>
    </source>
</evidence>
<name>A0AAD5JZ13_9FUNG</name>
<keyword evidence="2" id="KW-1185">Reference proteome</keyword>
<reference evidence="1" key="1">
    <citation type="journal article" date="2022" name="IScience">
        <title>Evolution of zygomycete secretomes and the origins of terrestrial fungal ecologies.</title>
        <authorList>
            <person name="Chang Y."/>
            <person name="Wang Y."/>
            <person name="Mondo S."/>
            <person name="Ahrendt S."/>
            <person name="Andreopoulos W."/>
            <person name="Barry K."/>
            <person name="Beard J."/>
            <person name="Benny G.L."/>
            <person name="Blankenship S."/>
            <person name="Bonito G."/>
            <person name="Cuomo C."/>
            <person name="Desiro A."/>
            <person name="Gervers K.A."/>
            <person name="Hundley H."/>
            <person name="Kuo A."/>
            <person name="LaButti K."/>
            <person name="Lang B.F."/>
            <person name="Lipzen A."/>
            <person name="O'Donnell K."/>
            <person name="Pangilinan J."/>
            <person name="Reynolds N."/>
            <person name="Sandor L."/>
            <person name="Smith M.E."/>
            <person name="Tsang A."/>
            <person name="Grigoriev I.V."/>
            <person name="Stajich J.E."/>
            <person name="Spatafora J.W."/>
        </authorList>
    </citation>
    <scope>NUCLEOTIDE SEQUENCE</scope>
    <source>
        <strain evidence="1">RSA 2281</strain>
    </source>
</reference>
<sequence>MDQKHVENGLDWNKIQAYLRLTDEKLTNTEKDTAVLNSLKDIYMGPTHITCESTMSPKSDAYLFSIVAKHTVIGQGYPLVFMITDKEDSEALQM</sequence>
<dbReference type="EMBL" id="JAIXMP010000068">
    <property type="protein sequence ID" value="KAI9243671.1"/>
    <property type="molecule type" value="Genomic_DNA"/>
</dbReference>